<sequence>MIFKSKYPDIKLPQVGIYQYVTSNPNKVPDDKVIYMDGISGKNYTFGEVKHESKKLAAGLQDRLGFKRGDTLAIFSYNQIDYPIVVFGTIAAGGKVTTANPIYDAAELSRQLIDSGASILIVDPEILEIAIEALNDVKIPTSRVLLFGEKEIKGYKPYRSILSGDREIEPINYTPEEAKSTTAYLLYSSGTTSVGKGIELTHANITANLTQLMAADHALGTHSITMGVTQCSHIYGLIVLLHAILLHGATTIIHSRFSLDTFCESIQKFKVTQIFAVPPTILKLVNDPLAQQFDLSSVNIILCGAAPLGDKLEKKFYEMFKIPIFQAYGLTEVSPVLTYPDITKNTIPGSIGILIPNLKARILSDDGRELGYNEPGELWVHGPNIMKGYLHNKEATDAVIDKDGFFCTGDIGFQVAPSELESILLTHDAVSDAGVTGYYSEEEATEIPIAYVTIKDGYEKSQSLAEEIRSFVDEKVAPHKKLRGGILFIDKIPKNGSGKILRRSLKEKLKNDRIC</sequence>
<dbReference type="AlphaFoldDB" id="A0A9N9DRZ3"/>
<dbReference type="Gene3D" id="2.30.38.10">
    <property type="entry name" value="Luciferase, Domain 3"/>
    <property type="match status" value="1"/>
</dbReference>
<evidence type="ECO:0000256" key="1">
    <source>
        <dbReference type="ARBA" id="ARBA00006432"/>
    </source>
</evidence>
<dbReference type="GO" id="GO:0016405">
    <property type="term" value="F:CoA-ligase activity"/>
    <property type="evidence" value="ECO:0007669"/>
    <property type="project" value="TreeGrafter"/>
</dbReference>
<reference evidence="5" key="1">
    <citation type="submission" date="2021-06" db="EMBL/GenBank/DDBJ databases">
        <authorList>
            <person name="Kallberg Y."/>
            <person name="Tangrot J."/>
            <person name="Rosling A."/>
        </authorList>
    </citation>
    <scope>NUCLEOTIDE SEQUENCE</scope>
    <source>
        <strain evidence="5">MA453B</strain>
    </source>
</reference>
<dbReference type="Gene3D" id="3.30.300.30">
    <property type="match status" value="1"/>
</dbReference>
<dbReference type="EMBL" id="CAJVPY010005540">
    <property type="protein sequence ID" value="CAG8645289.1"/>
    <property type="molecule type" value="Genomic_DNA"/>
</dbReference>
<dbReference type="Gene3D" id="3.40.50.980">
    <property type="match status" value="2"/>
</dbReference>
<evidence type="ECO:0000313" key="5">
    <source>
        <dbReference type="EMBL" id="CAG8645289.1"/>
    </source>
</evidence>
<evidence type="ECO:0000313" key="6">
    <source>
        <dbReference type="Proteomes" id="UP000789405"/>
    </source>
</evidence>
<gene>
    <name evidence="5" type="ORF">DERYTH_LOCUS9882</name>
</gene>
<keyword evidence="6" id="KW-1185">Reference proteome</keyword>
<dbReference type="InterPro" id="IPR045851">
    <property type="entry name" value="AMP-bd_C_sf"/>
</dbReference>
<dbReference type="PANTHER" id="PTHR24096">
    <property type="entry name" value="LONG-CHAIN-FATTY-ACID--COA LIGASE"/>
    <property type="match status" value="1"/>
</dbReference>
<name>A0A9N9DRZ3_9GLOM</name>
<proteinExistence type="inferred from homology"/>
<evidence type="ECO:0000259" key="4">
    <source>
        <dbReference type="Pfam" id="PF13193"/>
    </source>
</evidence>
<keyword evidence="2" id="KW-0436">Ligase</keyword>
<feature type="domain" description="AMP-binding enzyme C-terminal" evidence="4">
    <location>
        <begin position="419"/>
        <end position="499"/>
    </location>
</feature>
<comment type="caution">
    <text evidence="5">The sequence shown here is derived from an EMBL/GenBank/DDBJ whole genome shotgun (WGS) entry which is preliminary data.</text>
</comment>
<dbReference type="InterPro" id="IPR025110">
    <property type="entry name" value="AMP-bd_C"/>
</dbReference>
<dbReference type="PANTHER" id="PTHR24096:SF149">
    <property type="entry name" value="AMP-BINDING DOMAIN-CONTAINING PROTEIN-RELATED"/>
    <property type="match status" value="1"/>
</dbReference>
<dbReference type="Proteomes" id="UP000789405">
    <property type="component" value="Unassembled WGS sequence"/>
</dbReference>
<dbReference type="OrthoDB" id="1898221at2759"/>
<dbReference type="Pfam" id="PF13193">
    <property type="entry name" value="AMP-binding_C"/>
    <property type="match status" value="1"/>
</dbReference>
<dbReference type="InterPro" id="IPR000873">
    <property type="entry name" value="AMP-dep_synth/lig_dom"/>
</dbReference>
<evidence type="ECO:0000256" key="2">
    <source>
        <dbReference type="ARBA" id="ARBA00022598"/>
    </source>
</evidence>
<accession>A0A9N9DRZ3</accession>
<dbReference type="SUPFAM" id="SSF56801">
    <property type="entry name" value="Acetyl-CoA synthetase-like"/>
    <property type="match status" value="1"/>
</dbReference>
<comment type="similarity">
    <text evidence="1">Belongs to the ATP-dependent AMP-binding enzyme family.</text>
</comment>
<feature type="domain" description="AMP-dependent synthetase/ligase" evidence="3">
    <location>
        <begin position="26"/>
        <end position="390"/>
    </location>
</feature>
<organism evidence="5 6">
    <name type="scientific">Dentiscutata erythropus</name>
    <dbReference type="NCBI Taxonomy" id="1348616"/>
    <lineage>
        <taxon>Eukaryota</taxon>
        <taxon>Fungi</taxon>
        <taxon>Fungi incertae sedis</taxon>
        <taxon>Mucoromycota</taxon>
        <taxon>Glomeromycotina</taxon>
        <taxon>Glomeromycetes</taxon>
        <taxon>Diversisporales</taxon>
        <taxon>Gigasporaceae</taxon>
        <taxon>Dentiscutata</taxon>
    </lineage>
</organism>
<protein>
    <submittedName>
        <fullName evidence="5">26322_t:CDS:1</fullName>
    </submittedName>
</protein>
<dbReference type="Pfam" id="PF00501">
    <property type="entry name" value="AMP-binding"/>
    <property type="match status" value="1"/>
</dbReference>
<evidence type="ECO:0000259" key="3">
    <source>
        <dbReference type="Pfam" id="PF00501"/>
    </source>
</evidence>